<reference evidence="2 3" key="1">
    <citation type="submission" date="2024-02" db="EMBL/GenBank/DDBJ databases">
        <title>Genome sequence of Aquincola sp. MAHUQ-54.</title>
        <authorList>
            <person name="Huq M.A."/>
        </authorList>
    </citation>
    <scope>NUCLEOTIDE SEQUENCE [LARGE SCALE GENOMIC DNA]</scope>
    <source>
        <strain evidence="2 3">MAHUQ-54</strain>
    </source>
</reference>
<dbReference type="RefSeq" id="WP_332288511.1">
    <property type="nucleotide sequence ID" value="NZ_JAZIBG010000019.1"/>
</dbReference>
<evidence type="ECO:0000259" key="1">
    <source>
        <dbReference type="PROSITE" id="PS51819"/>
    </source>
</evidence>
<evidence type="ECO:0000313" key="3">
    <source>
        <dbReference type="Proteomes" id="UP001336250"/>
    </source>
</evidence>
<comment type="caution">
    <text evidence="2">The sequence shown here is derived from an EMBL/GenBank/DDBJ whole genome shotgun (WGS) entry which is preliminary data.</text>
</comment>
<dbReference type="AlphaFoldDB" id="A0AAW9QB35"/>
<dbReference type="SUPFAM" id="SSF54593">
    <property type="entry name" value="Glyoxalase/Bleomycin resistance protein/Dihydroxybiphenyl dioxygenase"/>
    <property type="match status" value="1"/>
</dbReference>
<keyword evidence="3" id="KW-1185">Reference proteome</keyword>
<proteinExistence type="predicted"/>
<evidence type="ECO:0000313" key="2">
    <source>
        <dbReference type="EMBL" id="MEF7613568.1"/>
    </source>
</evidence>
<dbReference type="InterPro" id="IPR004360">
    <property type="entry name" value="Glyas_Fos-R_dOase_dom"/>
</dbReference>
<name>A0AAW9QB35_9BURK</name>
<sequence length="144" mass="15767">MTARLPQAPHRIEGVDHIQLPIDPGGSAQARAFYEGLLGLVELRDPLLDRPGTLRFALGTHRLDLTEGHYSGVAPQAHLALRVRDLAGIARQLRAAGLPLDEAPLPSGEERLYVEDPFRNRLELIAQPHASHRAPDLAGLRFSV</sequence>
<organism evidence="2 3">
    <name type="scientific">Aquincola agrisoli</name>
    <dbReference type="NCBI Taxonomy" id="3119538"/>
    <lineage>
        <taxon>Bacteria</taxon>
        <taxon>Pseudomonadati</taxon>
        <taxon>Pseudomonadota</taxon>
        <taxon>Betaproteobacteria</taxon>
        <taxon>Burkholderiales</taxon>
        <taxon>Sphaerotilaceae</taxon>
        <taxon>Aquincola</taxon>
    </lineage>
</organism>
<dbReference type="EMBL" id="JAZIBG010000019">
    <property type="protein sequence ID" value="MEF7613568.1"/>
    <property type="molecule type" value="Genomic_DNA"/>
</dbReference>
<gene>
    <name evidence="2" type="ORF">V4F39_06550</name>
</gene>
<dbReference type="Proteomes" id="UP001336250">
    <property type="component" value="Unassembled WGS sequence"/>
</dbReference>
<dbReference type="Pfam" id="PF00903">
    <property type="entry name" value="Glyoxalase"/>
    <property type="match status" value="1"/>
</dbReference>
<dbReference type="Gene3D" id="3.10.180.10">
    <property type="entry name" value="2,3-Dihydroxybiphenyl 1,2-Dioxygenase, domain 1"/>
    <property type="match status" value="1"/>
</dbReference>
<protein>
    <submittedName>
        <fullName evidence="2">VOC family protein</fullName>
    </submittedName>
</protein>
<dbReference type="PROSITE" id="PS51819">
    <property type="entry name" value="VOC"/>
    <property type="match status" value="1"/>
</dbReference>
<accession>A0AAW9QB35</accession>
<feature type="domain" description="VOC" evidence="1">
    <location>
        <begin position="14"/>
        <end position="127"/>
    </location>
</feature>
<dbReference type="InterPro" id="IPR037523">
    <property type="entry name" value="VOC_core"/>
</dbReference>
<dbReference type="InterPro" id="IPR029068">
    <property type="entry name" value="Glyas_Bleomycin-R_OHBP_Dase"/>
</dbReference>